<dbReference type="EMBL" id="MG807316">
    <property type="protein sequence ID" value="AVL93326.1"/>
    <property type="molecule type" value="Genomic_DNA"/>
</dbReference>
<accession>A0A2P1EHG2</accession>
<sequence>MNKFIIFVIIFIVFIKGNKCKPYDINYSNKYCMAIEKNNNILCFCVNSCRNYTVDNFNYVKCPVYKINPDCVLTYQYEYAKYCLCQYNNILPSCSRSTSSILFLD</sequence>
<gene>
    <name evidence="1" type="ORF">mvtv_1</name>
</gene>
<organism evidence="1">
    <name type="scientific">Megavirus vitis transpoviron</name>
    <dbReference type="NCBI Taxonomy" id="2711275"/>
    <lineage>
        <taxon>Viruses</taxon>
        <taxon>unclassified satellites</taxon>
        <taxon>DNA satellites</taxon>
    </lineage>
</organism>
<name>A0A2P1EHG2_9VIRU</name>
<reference evidence="1" key="1">
    <citation type="journal article" date="2019" name="ISME J.">
        <title>Exploration of the propagation of transpovirons within Mimiviridae reveals a unique example of commensalism in the viral world.</title>
        <authorList>
            <person name="Jeudy S."/>
            <person name="Bertaux L."/>
            <person name="Alempic J.-M."/>
            <person name="Lartigue A."/>
            <person name="Legendre M."/>
            <person name="Belmudes L."/>
            <person name="Santini S."/>
            <person name="Philippe N."/>
            <person name="Beucher L."/>
            <person name="Biondi E.G."/>
            <person name="Juul S."/>
            <person name="Turner D.J."/>
            <person name="Coute Y."/>
            <person name="Claverie J.-M."/>
            <person name="Abergel C."/>
        </authorList>
    </citation>
    <scope>NUCLEOTIDE SEQUENCE</scope>
    <source>
        <strain evidence="1">Vigne</strain>
    </source>
</reference>
<proteinExistence type="predicted"/>
<protein>
    <submittedName>
        <fullName evidence="1">Uncharacterized protein</fullName>
    </submittedName>
</protein>
<evidence type="ECO:0000313" key="1">
    <source>
        <dbReference type="EMBL" id="AVL93326.1"/>
    </source>
</evidence>